<evidence type="ECO:0000256" key="6">
    <source>
        <dbReference type="ARBA" id="ARBA00023002"/>
    </source>
</evidence>
<keyword evidence="8" id="KW-1133">Transmembrane helix</keyword>
<dbReference type="EMBL" id="JAKOGG010000001">
    <property type="protein sequence ID" value="MCS4554868.1"/>
    <property type="molecule type" value="Genomic_DNA"/>
</dbReference>
<keyword evidence="8" id="KW-0472">Membrane</keyword>
<dbReference type="InterPro" id="IPR002938">
    <property type="entry name" value="FAD-bd"/>
</dbReference>
<feature type="transmembrane region" description="Helical" evidence="8">
    <location>
        <begin position="12"/>
        <end position="29"/>
    </location>
</feature>
<dbReference type="PROSITE" id="PS01304">
    <property type="entry name" value="UBIH"/>
    <property type="match status" value="1"/>
</dbReference>
<evidence type="ECO:0000256" key="1">
    <source>
        <dbReference type="ARBA" id="ARBA00001974"/>
    </source>
</evidence>
<evidence type="ECO:0000256" key="2">
    <source>
        <dbReference type="ARBA" id="ARBA00004749"/>
    </source>
</evidence>
<organism evidence="10 11">
    <name type="scientific">Shewanella electrica</name>
    <dbReference type="NCBI Taxonomy" id="515560"/>
    <lineage>
        <taxon>Bacteria</taxon>
        <taxon>Pseudomonadati</taxon>
        <taxon>Pseudomonadota</taxon>
        <taxon>Gammaproteobacteria</taxon>
        <taxon>Alteromonadales</taxon>
        <taxon>Shewanellaceae</taxon>
        <taxon>Shewanella</taxon>
    </lineage>
</organism>
<keyword evidence="8" id="KW-0812">Transmembrane</keyword>
<comment type="similarity">
    <text evidence="3">Belongs to the UbiH/COQ6 family.</text>
</comment>
<keyword evidence="6" id="KW-0560">Oxidoreductase</keyword>
<keyword evidence="4" id="KW-0285">Flavoprotein</keyword>
<evidence type="ECO:0000256" key="4">
    <source>
        <dbReference type="ARBA" id="ARBA00022630"/>
    </source>
</evidence>
<evidence type="ECO:0000259" key="9">
    <source>
        <dbReference type="Pfam" id="PF01494"/>
    </source>
</evidence>
<keyword evidence="11" id="KW-1185">Reference proteome</keyword>
<evidence type="ECO:0000256" key="7">
    <source>
        <dbReference type="ARBA" id="ARBA00023033"/>
    </source>
</evidence>
<evidence type="ECO:0000313" key="11">
    <source>
        <dbReference type="Proteomes" id="UP001201549"/>
    </source>
</evidence>
<dbReference type="Proteomes" id="UP001201549">
    <property type="component" value="Unassembled WGS sequence"/>
</dbReference>
<dbReference type="SUPFAM" id="SSF51905">
    <property type="entry name" value="FAD/NAD(P)-binding domain"/>
    <property type="match status" value="1"/>
</dbReference>
<dbReference type="InterPro" id="IPR018168">
    <property type="entry name" value="Ubi_Hdrlase_CS"/>
</dbReference>
<reference evidence="10 11" key="1">
    <citation type="submission" date="2022-02" db="EMBL/GenBank/DDBJ databases">
        <authorList>
            <person name="Zhuang L."/>
        </authorList>
    </citation>
    <scope>NUCLEOTIDE SEQUENCE [LARGE SCALE GENOMIC DNA]</scope>
    <source>
        <strain evidence="10 11">C32</strain>
    </source>
</reference>
<proteinExistence type="inferred from homology"/>
<accession>A0ABT2FF41</accession>
<dbReference type="PANTHER" id="PTHR43876:SF8">
    <property type="entry name" value="2-OCTAPRENYL-6-METHOXYPHENOL HYDROXYLASE"/>
    <property type="match status" value="1"/>
</dbReference>
<dbReference type="NCBIfam" id="TIGR01988">
    <property type="entry name" value="Ubi-OHases"/>
    <property type="match status" value="1"/>
</dbReference>
<feature type="domain" description="FAD-binding" evidence="9">
    <location>
        <begin position="10"/>
        <end position="335"/>
    </location>
</feature>
<comment type="caution">
    <text evidence="10">The sequence shown here is derived from an EMBL/GenBank/DDBJ whole genome shotgun (WGS) entry which is preliminary data.</text>
</comment>
<keyword evidence="5" id="KW-0274">FAD</keyword>
<dbReference type="InterPro" id="IPR036188">
    <property type="entry name" value="FAD/NAD-bd_sf"/>
</dbReference>
<sequence>MDSNANLTQVDIAIVGGAMVGASAALGLAEQAKRIGKPLRIAVIEAHQSGQQASGFDARAIAVAHGSIFALKQLGIWPHLAKLGTAITDIHVSDRGHFGMTEINAERFHLDALGQVVELTRAGQQLEALLQQSDINYFCPATLASIDSTAAQHRLTLDDGRQIDCQLLVAADGLTSKVRQLQQQPLEVNEFGQSAIIANVTCSKPHQHMAWERFTENGPLALLPMADSDGQPRLSLVWAMATPLLQQHLELSDADFLQALQQAFGNRAGEFVKVGQRHSYPLALSQMPRPAYHRTLYIGNAAQTLHPIAGQGFNLGLRDVMALIDVVSHALTQNGDVGSAKVIHDYLASRTDDRRETIASIELLVRGFSNQHWPLVAGRNLGLRMLSWFPPLKTPVAQRAMGWQGRQQSISWTRS</sequence>
<dbReference type="InterPro" id="IPR051205">
    <property type="entry name" value="UbiH/COQ6_monooxygenase"/>
</dbReference>
<reference evidence="11" key="2">
    <citation type="submission" date="2023-07" db="EMBL/GenBank/DDBJ databases">
        <title>Shewanella mangrovi sp. nov., an acetaldehyde- degrading bacterium isolated from mangrove sediment.</title>
        <authorList>
            <person name="Liu Y."/>
        </authorList>
    </citation>
    <scope>NUCLEOTIDE SEQUENCE [LARGE SCALE GENOMIC DNA]</scope>
    <source>
        <strain evidence="11">C32</strain>
    </source>
</reference>
<protein>
    <submittedName>
        <fullName evidence="10">2-octaprenyl-6-methoxyphenyl hydroxylase</fullName>
    </submittedName>
</protein>
<name>A0ABT2FF41_9GAMM</name>
<gene>
    <name evidence="10" type="primary">ubiH</name>
    <name evidence="10" type="ORF">L9G74_00270</name>
</gene>
<dbReference type="NCBIfam" id="NF004356">
    <property type="entry name" value="PRK05732.1"/>
    <property type="match status" value="1"/>
</dbReference>
<dbReference type="PANTHER" id="PTHR43876">
    <property type="entry name" value="UBIQUINONE BIOSYNTHESIS MONOOXYGENASE COQ6, MITOCHONDRIAL"/>
    <property type="match status" value="1"/>
</dbReference>
<dbReference type="InterPro" id="IPR011295">
    <property type="entry name" value="UbiH"/>
</dbReference>
<evidence type="ECO:0000313" key="10">
    <source>
        <dbReference type="EMBL" id="MCS4554868.1"/>
    </source>
</evidence>
<evidence type="ECO:0000256" key="3">
    <source>
        <dbReference type="ARBA" id="ARBA00005349"/>
    </source>
</evidence>
<dbReference type="InterPro" id="IPR010971">
    <property type="entry name" value="UbiH/COQ6"/>
</dbReference>
<dbReference type="NCBIfam" id="TIGR01984">
    <property type="entry name" value="UbiH"/>
    <property type="match status" value="1"/>
</dbReference>
<dbReference type="Pfam" id="PF01494">
    <property type="entry name" value="FAD_binding_3"/>
    <property type="match status" value="1"/>
</dbReference>
<keyword evidence="7" id="KW-0503">Monooxygenase</keyword>
<comment type="cofactor">
    <cofactor evidence="1">
        <name>FAD</name>
        <dbReference type="ChEBI" id="CHEBI:57692"/>
    </cofactor>
</comment>
<evidence type="ECO:0000256" key="5">
    <source>
        <dbReference type="ARBA" id="ARBA00022827"/>
    </source>
</evidence>
<evidence type="ECO:0000256" key="8">
    <source>
        <dbReference type="SAM" id="Phobius"/>
    </source>
</evidence>
<dbReference type="PRINTS" id="PR00420">
    <property type="entry name" value="RNGMNOXGNASE"/>
</dbReference>
<dbReference type="Gene3D" id="3.50.50.60">
    <property type="entry name" value="FAD/NAD(P)-binding domain"/>
    <property type="match status" value="2"/>
</dbReference>
<comment type="pathway">
    <text evidence="2">Cofactor biosynthesis; ubiquinone biosynthesis.</text>
</comment>